<protein>
    <recommendedName>
        <fullName evidence="3">ROK family protein</fullName>
    </recommendedName>
</protein>
<reference evidence="2" key="2">
    <citation type="submission" date="2016-04" db="EMBL/GenBank/DDBJ databases">
        <title>First Complete Genome Sequence of a Subdivision 6 Acidobacterium.</title>
        <authorList>
            <person name="Huang S."/>
            <person name="Vieira S."/>
            <person name="Bunk B."/>
            <person name="Riedel T."/>
            <person name="Sproeer C."/>
            <person name="Overmann J."/>
        </authorList>
    </citation>
    <scope>NUCLEOTIDE SEQUENCE [LARGE SCALE GENOMIC DNA]</scope>
    <source>
        <strain evidence="2">DSM 100886 HEG_-6_39</strain>
    </source>
</reference>
<dbReference type="PATRIC" id="fig|1813736.3.peg.4370"/>
<evidence type="ECO:0000313" key="1">
    <source>
        <dbReference type="EMBL" id="AMY10889.1"/>
    </source>
</evidence>
<dbReference type="PANTHER" id="PTHR18964:SF173">
    <property type="entry name" value="GLUCOKINASE"/>
    <property type="match status" value="1"/>
</dbReference>
<dbReference type="Gene3D" id="3.30.420.40">
    <property type="match status" value="2"/>
</dbReference>
<dbReference type="InterPro" id="IPR000600">
    <property type="entry name" value="ROK"/>
</dbReference>
<gene>
    <name evidence="1" type="ORF">LuPra_04132</name>
</gene>
<proteinExistence type="predicted"/>
<sequence>MDTLNGLPLVAPRITPVLDPAFRPAVLAVRAFRSQVAEAGGGVPVRLAIEQADGSVFRFDIAVLPASHRDAAGNAAFVERFVKFLLWSRGGWRIYIDGPAELAATLNAHYQDTATGRFDADLVAFRMFDHPIEVVHTTDLPAERSVTMPLGRHLEGYRIGFDLGGSDRKVAAVVNGEVVYSEETVWDPYHKPDPQYHFDGIMDSLRKAAEHLPRVDGIGGSAAGVYVNNRVKAGSLFRGVPQDLFDARVKDIFFEVRKAWQGVPFEVVNDGEVTALAGSMSLGKNAILGIALGTSTAAGYVTPDGNITSWLNELAFVPVAFNPDAPVDEWSGDFGVGSQYFSQQAVGRLAPVAGIETPADMGLPEKLKVVQKLRAEGHEGARQIYDTLGTYLGYGVAHFADFYDIAHVLVLGRVTSGPGGDDIVDGARRVLDAEFPDLARRITLHVPDEKDKRHGQAIAAASLPEVPR</sequence>
<dbReference type="InterPro" id="IPR043129">
    <property type="entry name" value="ATPase_NBD"/>
</dbReference>
<keyword evidence="2" id="KW-1185">Reference proteome</keyword>
<accession>A0A143PSS3</accession>
<evidence type="ECO:0008006" key="3">
    <source>
        <dbReference type="Google" id="ProtNLM"/>
    </source>
</evidence>
<dbReference type="EMBL" id="CP015136">
    <property type="protein sequence ID" value="AMY10889.1"/>
    <property type="molecule type" value="Genomic_DNA"/>
</dbReference>
<dbReference type="SUPFAM" id="SSF53067">
    <property type="entry name" value="Actin-like ATPase domain"/>
    <property type="match status" value="1"/>
</dbReference>
<dbReference type="AlphaFoldDB" id="A0A143PSS3"/>
<dbReference type="KEGG" id="abac:LuPra_04132"/>
<dbReference type="Proteomes" id="UP000076079">
    <property type="component" value="Chromosome"/>
</dbReference>
<evidence type="ECO:0000313" key="2">
    <source>
        <dbReference type="Proteomes" id="UP000076079"/>
    </source>
</evidence>
<dbReference type="OrthoDB" id="1948591at2"/>
<name>A0A143PSS3_LUTPR</name>
<dbReference type="RefSeq" id="WP_110172489.1">
    <property type="nucleotide sequence ID" value="NZ_CP015136.1"/>
</dbReference>
<dbReference type="STRING" id="1855912.LuPra_04132"/>
<organism evidence="1 2">
    <name type="scientific">Luteitalea pratensis</name>
    <dbReference type="NCBI Taxonomy" id="1855912"/>
    <lineage>
        <taxon>Bacteria</taxon>
        <taxon>Pseudomonadati</taxon>
        <taxon>Acidobacteriota</taxon>
        <taxon>Vicinamibacteria</taxon>
        <taxon>Vicinamibacterales</taxon>
        <taxon>Vicinamibacteraceae</taxon>
        <taxon>Luteitalea</taxon>
    </lineage>
</organism>
<reference evidence="1 2" key="1">
    <citation type="journal article" date="2016" name="Genome Announc.">
        <title>First Complete Genome Sequence of a Subdivision 6 Acidobacterium Strain.</title>
        <authorList>
            <person name="Huang S."/>
            <person name="Vieira S."/>
            <person name="Bunk B."/>
            <person name="Riedel T."/>
            <person name="Sproer C."/>
            <person name="Overmann J."/>
        </authorList>
    </citation>
    <scope>NUCLEOTIDE SEQUENCE [LARGE SCALE GENOMIC DNA]</scope>
    <source>
        <strain evidence="2">DSM 100886 HEG_-6_39</strain>
    </source>
</reference>
<dbReference type="PANTHER" id="PTHR18964">
    <property type="entry name" value="ROK (REPRESSOR, ORF, KINASE) FAMILY"/>
    <property type="match status" value="1"/>
</dbReference>